<evidence type="ECO:0000313" key="2">
    <source>
        <dbReference type="EMBL" id="KAK9976963.1"/>
    </source>
</evidence>
<feature type="compositionally biased region" description="Acidic residues" evidence="1">
    <location>
        <begin position="1"/>
        <end position="17"/>
    </location>
</feature>
<evidence type="ECO:0000313" key="3">
    <source>
        <dbReference type="Proteomes" id="UP001479290"/>
    </source>
</evidence>
<feature type="compositionally biased region" description="Polar residues" evidence="1">
    <location>
        <begin position="37"/>
        <end position="56"/>
    </location>
</feature>
<proteinExistence type="predicted"/>
<dbReference type="EMBL" id="JAWDJR010000003">
    <property type="protein sequence ID" value="KAK9976963.1"/>
    <property type="molecule type" value="Genomic_DNA"/>
</dbReference>
<feature type="compositionally biased region" description="Acidic residues" evidence="1">
    <location>
        <begin position="24"/>
        <end position="36"/>
    </location>
</feature>
<dbReference type="AlphaFoldDB" id="A0AAW2AV29"/>
<accession>A0AAW2AV29</accession>
<evidence type="ECO:0008006" key="4">
    <source>
        <dbReference type="Google" id="ProtNLM"/>
    </source>
</evidence>
<gene>
    <name evidence="2" type="ORF">ABG768_018784</name>
</gene>
<comment type="caution">
    <text evidence="2">The sequence shown here is derived from an EMBL/GenBank/DDBJ whole genome shotgun (WGS) entry which is preliminary data.</text>
</comment>
<organism evidence="2 3">
    <name type="scientific">Culter alburnus</name>
    <name type="common">Topmouth culter</name>
    <dbReference type="NCBI Taxonomy" id="194366"/>
    <lineage>
        <taxon>Eukaryota</taxon>
        <taxon>Metazoa</taxon>
        <taxon>Chordata</taxon>
        <taxon>Craniata</taxon>
        <taxon>Vertebrata</taxon>
        <taxon>Euteleostomi</taxon>
        <taxon>Actinopterygii</taxon>
        <taxon>Neopterygii</taxon>
        <taxon>Teleostei</taxon>
        <taxon>Ostariophysi</taxon>
        <taxon>Cypriniformes</taxon>
        <taxon>Xenocyprididae</taxon>
        <taxon>Xenocypridinae</taxon>
        <taxon>Culter</taxon>
    </lineage>
</organism>
<name>A0AAW2AV29_CULAL</name>
<sequence length="210" mass="24104">MRADDRDEEDDVEDDDVRDATYVPEDEGDNDEDSEDVNSSHIVFQEQSEASEQRVSLLSKVGGTQEESRERKASLQRPGGAVLDFEDFKNVIASSNSGKVNVVEMKSTNILAWRAGHSQVKIKNAPNLSGMAVIQLRRGSRAMYFKLSHDEEEFTQLNFLMKKVTMEYPKEKRAGDKGIEREKKWEIITKLCPMMPLNRRQFWENLAEEK</sequence>
<keyword evidence="3" id="KW-1185">Reference proteome</keyword>
<protein>
    <recommendedName>
        <fullName evidence="4">RanBD1 domain-containing protein</fullName>
    </recommendedName>
</protein>
<feature type="region of interest" description="Disordered" evidence="1">
    <location>
        <begin position="1"/>
        <end position="76"/>
    </location>
</feature>
<reference evidence="2 3" key="1">
    <citation type="submission" date="2024-05" db="EMBL/GenBank/DDBJ databases">
        <title>A high-quality chromosomal-level genome assembly of Topmouth culter (Culter alburnus).</title>
        <authorList>
            <person name="Zhao H."/>
        </authorList>
    </citation>
    <scope>NUCLEOTIDE SEQUENCE [LARGE SCALE GENOMIC DNA]</scope>
    <source>
        <strain evidence="2">CATC2023</strain>
        <tissue evidence="2">Muscle</tissue>
    </source>
</reference>
<evidence type="ECO:0000256" key="1">
    <source>
        <dbReference type="SAM" id="MobiDB-lite"/>
    </source>
</evidence>
<dbReference type="Proteomes" id="UP001479290">
    <property type="component" value="Unassembled WGS sequence"/>
</dbReference>